<protein>
    <recommendedName>
        <fullName evidence="4">PcfJ-like protein</fullName>
    </recommendedName>
</protein>
<feature type="region of interest" description="Disordered" evidence="1">
    <location>
        <begin position="400"/>
        <end position="419"/>
    </location>
</feature>
<dbReference type="EMBL" id="CP026538">
    <property type="protein sequence ID" value="QAZ67278.1"/>
    <property type="molecule type" value="Genomic_DNA"/>
</dbReference>
<proteinExistence type="predicted"/>
<reference evidence="2 3" key="1">
    <citation type="submission" date="2018-02" db="EMBL/GenBank/DDBJ databases">
        <title>Genome sequence of Desulfovibrio carbinolicus DSM 3852.</title>
        <authorList>
            <person name="Wilbanks E."/>
            <person name="Skennerton C.T."/>
            <person name="Orphan V.J."/>
        </authorList>
    </citation>
    <scope>NUCLEOTIDE SEQUENCE [LARGE SCALE GENOMIC DNA]</scope>
    <source>
        <strain evidence="2 3">DSM 3852</strain>
    </source>
</reference>
<sequence>MIIGQEFCSLERETGSLLIDLREIYGFDYGLIRLASWEGHLRLERMEGHGWVQDDTALDYSFVSDAMDSLPHDHPMQHFCEKIPQWAKDVVRPFSVNQLRLLRILSINPKAQELAASSPVVFWLLPECMGDCSTPELVFELTGMQRSKILGRALGDSSKSLLHCLGKLDHLEFSLFDLECLRLLFGDRGWFELRHFNALNWQILKILTRRSNWLEYQSLRSLVQTSEVSVARHRLQEWNRLTADVNRLANALGLPDPSERLKRLRNNTELRRLHDVLTARLNRQRTVAVEARYQKPFPCPPLSGDLDIQPITSVGELLDEGSSMHHCVASYMDMIFSGTCYIYKVLSPERATLEIKILPDGKCRINQLKLACNAKPSVETAARVRFWMKNASNMRMKDKIQESQSLATPPTDFHRPFLP</sequence>
<dbReference type="Proteomes" id="UP000293296">
    <property type="component" value="Chromosome"/>
</dbReference>
<dbReference type="RefSeq" id="WP_129351714.1">
    <property type="nucleotide sequence ID" value="NZ_CP026538.1"/>
</dbReference>
<evidence type="ECO:0008006" key="4">
    <source>
        <dbReference type="Google" id="ProtNLM"/>
    </source>
</evidence>
<evidence type="ECO:0000313" key="2">
    <source>
        <dbReference type="EMBL" id="QAZ67278.1"/>
    </source>
</evidence>
<name>A0A4P6HQ06_9BACT</name>
<evidence type="ECO:0000256" key="1">
    <source>
        <dbReference type="SAM" id="MobiDB-lite"/>
    </source>
</evidence>
<keyword evidence="3" id="KW-1185">Reference proteome</keyword>
<dbReference type="AlphaFoldDB" id="A0A4P6HQ06"/>
<dbReference type="Pfam" id="PF14284">
    <property type="entry name" value="PcfJ"/>
    <property type="match status" value="1"/>
</dbReference>
<gene>
    <name evidence="2" type="ORF">C3Y92_08565</name>
</gene>
<dbReference type="KEGG" id="dcb:C3Y92_08565"/>
<dbReference type="OrthoDB" id="5620376at2"/>
<accession>A0A4P6HQ06</accession>
<dbReference type="InterPro" id="IPR025586">
    <property type="entry name" value="PcfJ"/>
</dbReference>
<evidence type="ECO:0000313" key="3">
    <source>
        <dbReference type="Proteomes" id="UP000293296"/>
    </source>
</evidence>
<organism evidence="2 3">
    <name type="scientific">Solidesulfovibrio carbinolicus</name>
    <dbReference type="NCBI Taxonomy" id="296842"/>
    <lineage>
        <taxon>Bacteria</taxon>
        <taxon>Pseudomonadati</taxon>
        <taxon>Thermodesulfobacteriota</taxon>
        <taxon>Desulfovibrionia</taxon>
        <taxon>Desulfovibrionales</taxon>
        <taxon>Desulfovibrionaceae</taxon>
        <taxon>Solidesulfovibrio</taxon>
    </lineage>
</organism>